<evidence type="ECO:0000256" key="15">
    <source>
        <dbReference type="ARBA" id="ARBA00043832"/>
    </source>
</evidence>
<evidence type="ECO:0000256" key="13">
    <source>
        <dbReference type="ARBA" id="ARBA00043671"/>
    </source>
</evidence>
<dbReference type="Proteomes" id="UP001152795">
    <property type="component" value="Unassembled WGS sequence"/>
</dbReference>
<dbReference type="SUPFAM" id="SSF53254">
    <property type="entry name" value="Phosphoglycerate mutase-like"/>
    <property type="match status" value="1"/>
</dbReference>
<comment type="catalytic activity">
    <reaction evidence="13">
        <text>1D-myo-inositol 1,2,4,5,6-pentakisphosphate + H2O = 1D-myo-inositol 1,2,5,6-tetrakisphosphate + phosphate</text>
        <dbReference type="Rhea" id="RHEA:77115"/>
        <dbReference type="ChEBI" id="CHEBI:15377"/>
        <dbReference type="ChEBI" id="CHEBI:43474"/>
        <dbReference type="ChEBI" id="CHEBI:57798"/>
        <dbReference type="ChEBI" id="CHEBI:195535"/>
        <dbReference type="EC" id="3.1.3.62"/>
    </reaction>
    <physiologicalReaction direction="left-to-right" evidence="13">
        <dbReference type="Rhea" id="RHEA:77116"/>
    </physiologicalReaction>
</comment>
<name>A0A6S7ITB3_PARCT</name>
<evidence type="ECO:0000256" key="12">
    <source>
        <dbReference type="ARBA" id="ARBA00043668"/>
    </source>
</evidence>
<comment type="catalytic activity">
    <reaction evidence="12">
        <text>1D-myo-inositol 1,2,5,6-tetrakisphosphate + H2O = 1D-myo-inositol 1,2,6-trisphosphate + phosphate</text>
        <dbReference type="Rhea" id="RHEA:77119"/>
        <dbReference type="ChEBI" id="CHEBI:15377"/>
        <dbReference type="ChEBI" id="CHEBI:43474"/>
        <dbReference type="ChEBI" id="CHEBI:195535"/>
        <dbReference type="ChEBI" id="CHEBI:195537"/>
        <dbReference type="EC" id="3.1.3.62"/>
    </reaction>
    <physiologicalReaction direction="left-to-right" evidence="12">
        <dbReference type="Rhea" id="RHEA:77120"/>
    </physiologicalReaction>
</comment>
<proteinExistence type="inferred from homology"/>
<evidence type="ECO:0000256" key="5">
    <source>
        <dbReference type="ARBA" id="ARBA00018097"/>
    </source>
</evidence>
<dbReference type="Pfam" id="PF00328">
    <property type="entry name" value="His_Phos_2"/>
    <property type="match status" value="1"/>
</dbReference>
<evidence type="ECO:0000313" key="17">
    <source>
        <dbReference type="Proteomes" id="UP001152795"/>
    </source>
</evidence>
<comment type="caution">
    <text evidence="16">The sequence shown here is derived from an EMBL/GenBank/DDBJ whole genome shotgun (WGS) entry which is preliminary data.</text>
</comment>
<comment type="subcellular location">
    <subcellularLocation>
        <location evidence="1">Cell membrane</location>
    </subcellularLocation>
</comment>
<evidence type="ECO:0000256" key="7">
    <source>
        <dbReference type="ARBA" id="ARBA00022729"/>
    </source>
</evidence>
<evidence type="ECO:0000256" key="8">
    <source>
        <dbReference type="ARBA" id="ARBA00022801"/>
    </source>
</evidence>
<dbReference type="PANTHER" id="PTHR20963">
    <property type="entry name" value="MULTIPLE INOSITOL POLYPHOSPHATE PHOSPHATASE-RELATED"/>
    <property type="match status" value="1"/>
</dbReference>
<evidence type="ECO:0000256" key="10">
    <source>
        <dbReference type="ARBA" id="ARBA00023180"/>
    </source>
</evidence>
<keyword evidence="7" id="KW-0732">Signal</keyword>
<keyword evidence="17" id="KW-1185">Reference proteome</keyword>
<dbReference type="AlphaFoldDB" id="A0A6S7ITB3"/>
<dbReference type="Gene3D" id="3.40.50.1240">
    <property type="entry name" value="Phosphoglycerate mutase-like"/>
    <property type="match status" value="1"/>
</dbReference>
<dbReference type="EC" id="3.1.3.62" evidence="4"/>
<evidence type="ECO:0000256" key="14">
    <source>
        <dbReference type="ARBA" id="ARBA00043691"/>
    </source>
</evidence>
<organism evidence="16 17">
    <name type="scientific">Paramuricea clavata</name>
    <name type="common">Red gorgonian</name>
    <name type="synonym">Violescent sea-whip</name>
    <dbReference type="NCBI Taxonomy" id="317549"/>
    <lineage>
        <taxon>Eukaryota</taxon>
        <taxon>Metazoa</taxon>
        <taxon>Cnidaria</taxon>
        <taxon>Anthozoa</taxon>
        <taxon>Octocorallia</taxon>
        <taxon>Malacalcyonacea</taxon>
        <taxon>Plexauridae</taxon>
        <taxon>Paramuricea</taxon>
    </lineage>
</organism>
<comment type="catalytic activity">
    <reaction evidence="15">
        <text>(2R)-2,3-bisphosphoglycerate + H2O = (2R)-2-phosphoglycerate + phosphate</text>
        <dbReference type="Rhea" id="RHEA:27381"/>
        <dbReference type="ChEBI" id="CHEBI:15377"/>
        <dbReference type="ChEBI" id="CHEBI:43474"/>
        <dbReference type="ChEBI" id="CHEBI:58248"/>
        <dbReference type="ChEBI" id="CHEBI:58289"/>
        <dbReference type="EC" id="3.1.3.80"/>
    </reaction>
    <physiologicalReaction direction="left-to-right" evidence="15">
        <dbReference type="Rhea" id="RHEA:27382"/>
    </physiologicalReaction>
</comment>
<evidence type="ECO:0000256" key="11">
    <source>
        <dbReference type="ARBA" id="ARBA00031642"/>
    </source>
</evidence>
<dbReference type="OrthoDB" id="6509975at2759"/>
<keyword evidence="6" id="KW-1003">Cell membrane</keyword>
<dbReference type="GO" id="GO:0003993">
    <property type="term" value="F:acid phosphatase activity"/>
    <property type="evidence" value="ECO:0007669"/>
    <property type="project" value="TreeGrafter"/>
</dbReference>
<dbReference type="GO" id="GO:0034417">
    <property type="term" value="F:bisphosphoglycerate 3-phosphatase activity"/>
    <property type="evidence" value="ECO:0007669"/>
    <property type="project" value="UniProtKB-EC"/>
</dbReference>
<dbReference type="PIRSF" id="PIRSF000894">
    <property type="entry name" value="Acid_phosphatase"/>
    <property type="match status" value="1"/>
</dbReference>
<keyword evidence="9" id="KW-0472">Membrane</keyword>
<dbReference type="EMBL" id="CACRXK020011179">
    <property type="protein sequence ID" value="CAB4020903.1"/>
    <property type="molecule type" value="Genomic_DNA"/>
</dbReference>
<dbReference type="EC" id="3.1.3.80" evidence="3"/>
<evidence type="ECO:0000256" key="3">
    <source>
        <dbReference type="ARBA" id="ARBA00012976"/>
    </source>
</evidence>
<dbReference type="CDD" id="cd07061">
    <property type="entry name" value="HP_HAP_like"/>
    <property type="match status" value="1"/>
</dbReference>
<dbReference type="InterPro" id="IPR016274">
    <property type="entry name" value="Histidine_acid_Pase_euk"/>
</dbReference>
<sequence length="452" mass="51704">MSVYSVMESMALFILVLFCVQSLAKPRSNIRRNFATKSRYPVYNDDIVHIPPGCTPLHLNMVFRHGTRYPGKKDINGMSELANYINQFHDKGTIYGDMKFPWVNRFKYGDKFLAKVGAEELYNISKRIHKRFQSLFTPNYSGEQHYFVSTMTPRASQSASAFAFGLFEGTGNLGPSKFQPVAITTTNLTEPVLRFFDTCSEYQQKVSKNKRISLAEFHKFQEGPEMNNLKQVLARRLNITDHSSFSTVHIQHMFLSCAYELAIYGEGQWCSVLDDSDLDIIEYFYDIKNYWKRGYGYRINYEMSCLLLRNLTESIENVIQSLNTSDPHTKTIFHFSHAETIIPLLCLMGLFKDAEPLLANNYEEHKNRLFKTAIIAPFAGNVAVVLFSCTGDNPDSLYVQVLANEVPVALPCCNAKELCPVHQFRACFENISKQCDFSKVCNNQSPVDHNEL</sequence>
<dbReference type="InterPro" id="IPR029033">
    <property type="entry name" value="His_PPase_superfam"/>
</dbReference>
<dbReference type="GO" id="GO:0052745">
    <property type="term" value="F:inositol phosphate phosphatase activity"/>
    <property type="evidence" value="ECO:0007669"/>
    <property type="project" value="TreeGrafter"/>
</dbReference>
<keyword evidence="10" id="KW-0325">Glycoprotein</keyword>
<evidence type="ECO:0000256" key="2">
    <source>
        <dbReference type="ARBA" id="ARBA00008422"/>
    </source>
</evidence>
<evidence type="ECO:0000256" key="4">
    <source>
        <dbReference type="ARBA" id="ARBA00013040"/>
    </source>
</evidence>
<dbReference type="PANTHER" id="PTHR20963:SF8">
    <property type="entry name" value="MULTIPLE INOSITOL POLYPHOSPHATE PHOSPHATASE 1"/>
    <property type="match status" value="1"/>
</dbReference>
<evidence type="ECO:0000256" key="1">
    <source>
        <dbReference type="ARBA" id="ARBA00004236"/>
    </source>
</evidence>
<evidence type="ECO:0000313" key="16">
    <source>
        <dbReference type="EMBL" id="CAB4020903.1"/>
    </source>
</evidence>
<accession>A0A6S7ITB3</accession>
<evidence type="ECO:0000256" key="6">
    <source>
        <dbReference type="ARBA" id="ARBA00022475"/>
    </source>
</evidence>
<dbReference type="InterPro" id="IPR000560">
    <property type="entry name" value="His_Pase_clade-2"/>
</dbReference>
<keyword evidence="8" id="KW-0378">Hydrolase</keyword>
<dbReference type="GO" id="GO:0005886">
    <property type="term" value="C:plasma membrane"/>
    <property type="evidence" value="ECO:0007669"/>
    <property type="project" value="UniProtKB-SubCell"/>
</dbReference>
<comment type="catalytic activity">
    <reaction evidence="14">
        <text>1D-myo-inositol hexakisphosphate + H2O = 1D-myo-inositol 1,2,4,5,6-pentakisphosphate + phosphate</text>
        <dbReference type="Rhea" id="RHEA:16989"/>
        <dbReference type="ChEBI" id="CHEBI:15377"/>
        <dbReference type="ChEBI" id="CHEBI:43474"/>
        <dbReference type="ChEBI" id="CHEBI:57798"/>
        <dbReference type="ChEBI" id="CHEBI:58130"/>
        <dbReference type="EC" id="3.1.3.62"/>
    </reaction>
    <physiologicalReaction direction="left-to-right" evidence="14">
        <dbReference type="Rhea" id="RHEA:16990"/>
    </physiologicalReaction>
</comment>
<gene>
    <name evidence="16" type="ORF">PACLA_8A070301</name>
</gene>
<reference evidence="16" key="1">
    <citation type="submission" date="2020-04" db="EMBL/GenBank/DDBJ databases">
        <authorList>
            <person name="Alioto T."/>
            <person name="Alioto T."/>
            <person name="Gomez Garrido J."/>
        </authorList>
    </citation>
    <scope>NUCLEOTIDE SEQUENCE</scope>
    <source>
        <strain evidence="16">A484AB</strain>
    </source>
</reference>
<comment type="similarity">
    <text evidence="2">Belongs to the histidine acid phosphatase family. MINPP1 subfamily.</text>
</comment>
<protein>
    <recommendedName>
        <fullName evidence="5">Multiple inositol polyphosphate phosphatase 1</fullName>
        <ecNumber evidence="4">3.1.3.62</ecNumber>
        <ecNumber evidence="3">3.1.3.80</ecNumber>
    </recommendedName>
    <alternativeName>
        <fullName evidence="11">2,3-bisphosphoglycerate 3-phosphatase</fullName>
    </alternativeName>
</protein>
<evidence type="ECO:0000256" key="9">
    <source>
        <dbReference type="ARBA" id="ARBA00023136"/>
    </source>
</evidence>
<dbReference type="FunFam" id="3.40.50.1240:FF:000014">
    <property type="entry name" value="Multiple inositol polyphosphate phosphatase 1"/>
    <property type="match status" value="1"/>
</dbReference>